<feature type="compositionally biased region" description="Polar residues" evidence="1">
    <location>
        <begin position="163"/>
        <end position="173"/>
    </location>
</feature>
<feature type="region of interest" description="Disordered" evidence="1">
    <location>
        <begin position="142"/>
        <end position="261"/>
    </location>
</feature>
<reference evidence="2 3" key="2">
    <citation type="submission" date="2019-01" db="EMBL/GenBank/DDBJ databases">
        <title>The decoding of complex shrimp genome reveals the adaptation for benthos swimmer, frequently molting mechanism and breeding impact on genome.</title>
        <authorList>
            <person name="Sun Y."/>
            <person name="Gao Y."/>
            <person name="Yu Y."/>
        </authorList>
    </citation>
    <scope>NUCLEOTIDE SEQUENCE [LARGE SCALE GENOMIC DNA]</scope>
    <source>
        <tissue evidence="2">Muscle</tissue>
    </source>
</reference>
<feature type="region of interest" description="Disordered" evidence="1">
    <location>
        <begin position="1"/>
        <end position="81"/>
    </location>
</feature>
<gene>
    <name evidence="2" type="ORF">C7M84_016169</name>
</gene>
<accession>A0A3R7NSW5</accession>
<reference evidence="2 3" key="1">
    <citation type="submission" date="2018-04" db="EMBL/GenBank/DDBJ databases">
        <authorList>
            <person name="Zhang X."/>
            <person name="Yuan J."/>
            <person name="Li F."/>
            <person name="Xiang J."/>
        </authorList>
    </citation>
    <scope>NUCLEOTIDE SEQUENCE [LARGE SCALE GENOMIC DNA]</scope>
    <source>
        <tissue evidence="2">Muscle</tissue>
    </source>
</reference>
<evidence type="ECO:0000256" key="1">
    <source>
        <dbReference type="SAM" id="MobiDB-lite"/>
    </source>
</evidence>
<feature type="compositionally biased region" description="Low complexity" evidence="1">
    <location>
        <begin position="150"/>
        <end position="162"/>
    </location>
</feature>
<feature type="compositionally biased region" description="Basic residues" evidence="1">
    <location>
        <begin position="1"/>
        <end position="12"/>
    </location>
</feature>
<feature type="compositionally biased region" description="Basic residues" evidence="1">
    <location>
        <begin position="231"/>
        <end position="252"/>
    </location>
</feature>
<protein>
    <submittedName>
        <fullName evidence="2">Uncharacterized protein</fullName>
    </submittedName>
</protein>
<dbReference type="AlphaFoldDB" id="A0A3R7NSW5"/>
<sequence length="534" mass="59526">MTPIKPTRRHHESHSANPTHNSTTQPHTHDTYIHPPARTHTHPHTHIYSSRYTQHTSHSPALNLHTHSTHTLTGTYSPPTHTIRHTARTTWFHVVHTRSHTQSTSPALTHKIGTLTLHTHDTASLSRLTQTHTHTHIIITQTHAKPSASPNTTHTPHNTQHTYSLPTHTQPTSCAHHESHSAALATQHSPTLTTLYSTPTHTHNHTHAHTESHSPALTQHLHPHTSQPYSHHPHPHTYHPPHTHTHTTHTGRKPIASPTQSSPKFSLPLVVPSSHSFISRFPHSLLLPISFSPSFLPRSSSSLHFSLLVVCLPSYRFSFLSDFLLPFFSDTSHLPFLIYPFYYSSCFLSLPSSYSLLQFCLGFLPSSFLSYSSCYSLYLFPSIPLIVINTPFLLSPSRSHSPFPFPFISSSLLLRNYLLFYPSPSSVLALLPSYPPLPSPPVHLLLLALPLPLLPLPSPYSLTPSIPPSNPPSPSLHHYISSPFFRVLSSLCPFSPPPTLFSIPPLAPFPAPLSQTSFLSRTFRLSPLSPFPPS</sequence>
<name>A0A3R7NSW5_PENVA</name>
<evidence type="ECO:0000313" key="2">
    <source>
        <dbReference type="EMBL" id="ROT65853.1"/>
    </source>
</evidence>
<dbReference type="EMBL" id="QCYY01003027">
    <property type="protein sequence ID" value="ROT65853.1"/>
    <property type="molecule type" value="Genomic_DNA"/>
</dbReference>
<keyword evidence="3" id="KW-1185">Reference proteome</keyword>
<comment type="caution">
    <text evidence="2">The sequence shown here is derived from an EMBL/GenBank/DDBJ whole genome shotgun (WGS) entry which is preliminary data.</text>
</comment>
<feature type="compositionally biased region" description="Polar residues" evidence="1">
    <location>
        <begin position="47"/>
        <end position="60"/>
    </location>
</feature>
<feature type="compositionally biased region" description="Polar residues" evidence="1">
    <location>
        <begin position="15"/>
        <end position="26"/>
    </location>
</feature>
<proteinExistence type="predicted"/>
<organism evidence="2 3">
    <name type="scientific">Penaeus vannamei</name>
    <name type="common">Whiteleg shrimp</name>
    <name type="synonym">Litopenaeus vannamei</name>
    <dbReference type="NCBI Taxonomy" id="6689"/>
    <lineage>
        <taxon>Eukaryota</taxon>
        <taxon>Metazoa</taxon>
        <taxon>Ecdysozoa</taxon>
        <taxon>Arthropoda</taxon>
        <taxon>Crustacea</taxon>
        <taxon>Multicrustacea</taxon>
        <taxon>Malacostraca</taxon>
        <taxon>Eumalacostraca</taxon>
        <taxon>Eucarida</taxon>
        <taxon>Decapoda</taxon>
        <taxon>Dendrobranchiata</taxon>
        <taxon>Penaeoidea</taxon>
        <taxon>Penaeidae</taxon>
        <taxon>Penaeus</taxon>
    </lineage>
</organism>
<feature type="compositionally biased region" description="Low complexity" evidence="1">
    <location>
        <begin position="188"/>
        <end position="201"/>
    </location>
</feature>
<dbReference type="Proteomes" id="UP000283509">
    <property type="component" value="Unassembled WGS sequence"/>
</dbReference>
<feature type="compositionally biased region" description="Low complexity" evidence="1">
    <location>
        <begin position="62"/>
        <end position="75"/>
    </location>
</feature>
<evidence type="ECO:0000313" key="3">
    <source>
        <dbReference type="Proteomes" id="UP000283509"/>
    </source>
</evidence>